<feature type="region of interest" description="Disordered" evidence="1">
    <location>
        <begin position="528"/>
        <end position="553"/>
    </location>
</feature>
<evidence type="ECO:0000313" key="2">
    <source>
        <dbReference type="EMBL" id="CAD8185498.1"/>
    </source>
</evidence>
<evidence type="ECO:0000313" key="3">
    <source>
        <dbReference type="Proteomes" id="UP000683925"/>
    </source>
</evidence>
<protein>
    <submittedName>
        <fullName evidence="2">Uncharacterized protein</fullName>
    </submittedName>
</protein>
<name>A0A8S1W5G4_PAROT</name>
<dbReference type="OMA" id="YSNFHYF"/>
<gene>
    <name evidence="2" type="ORF">POCTA_138.1.T0850205</name>
</gene>
<comment type="caution">
    <text evidence="2">The sequence shown here is derived from an EMBL/GenBank/DDBJ whole genome shotgun (WGS) entry which is preliminary data.</text>
</comment>
<proteinExistence type="predicted"/>
<evidence type="ECO:0000256" key="1">
    <source>
        <dbReference type="SAM" id="MobiDB-lite"/>
    </source>
</evidence>
<dbReference type="EMBL" id="CAJJDP010000084">
    <property type="protein sequence ID" value="CAD8185498.1"/>
    <property type="molecule type" value="Genomic_DNA"/>
</dbReference>
<organism evidence="2 3">
    <name type="scientific">Paramecium octaurelia</name>
    <dbReference type="NCBI Taxonomy" id="43137"/>
    <lineage>
        <taxon>Eukaryota</taxon>
        <taxon>Sar</taxon>
        <taxon>Alveolata</taxon>
        <taxon>Ciliophora</taxon>
        <taxon>Intramacronucleata</taxon>
        <taxon>Oligohymenophorea</taxon>
        <taxon>Peniculida</taxon>
        <taxon>Parameciidae</taxon>
        <taxon>Paramecium</taxon>
    </lineage>
</organism>
<reference evidence="2" key="1">
    <citation type="submission" date="2021-01" db="EMBL/GenBank/DDBJ databases">
        <authorList>
            <consortium name="Genoscope - CEA"/>
            <person name="William W."/>
        </authorList>
    </citation>
    <scope>NUCLEOTIDE SEQUENCE</scope>
</reference>
<dbReference type="OrthoDB" id="309943at2759"/>
<dbReference type="Proteomes" id="UP000683925">
    <property type="component" value="Unassembled WGS sequence"/>
</dbReference>
<sequence>MQIEQSMIVDGQNIQQLSDISKCLLAIPDLININLTFLNISQFTYSAKLNNQINSDNKFNNSLTLTESQKNYDSVLKQQLNAESQLYNNLQFTLLQTNKKSQSPKSIQTDKQKELINCSRNSQIGIKFKKSDGLLSNQIFNSKIQSAPLTAPFSARNSIIMCQSEIQSSNDQKMSDQSYQHDKYRWIHTVPQNIINKNQQTPSTQKGQKQRYFVQDYSSLHPNPYYDPIYIQNHFQTNGQINTNIKYQKNKIRNLNQNVYQSQNSNQNSGFKLLTKQQKASTISNKPKDGHIIITLPQSKKKFDSVSQKQRQQTKSLDQIKINDHFKRLLSTQESRELYAKPFFYAQYSQILKVPVQSSSEKYIQTLYKPVTKQRIKQRGDLSLEQNKNYSYDQPQQQQYYSDDSFEGKTQNIKKVDLYELAQERQSNQDLMQNNSNFKSQENCKNQQQESPTQNSQYYQMALQSSQYYQNSNDVEEQNRNSNIQEYSNFHYFQDNNQFSSQIQQNPFAQTSKKPIQIKLNIKEFIASEQQQKSSPMSSNLYQQKISNQKTHR</sequence>
<keyword evidence="3" id="KW-1185">Reference proteome</keyword>
<accession>A0A8S1W5G4</accession>
<dbReference type="AlphaFoldDB" id="A0A8S1W5G4"/>
<feature type="compositionally biased region" description="Low complexity" evidence="1">
    <location>
        <begin position="390"/>
        <end position="403"/>
    </location>
</feature>
<feature type="region of interest" description="Disordered" evidence="1">
    <location>
        <begin position="383"/>
        <end position="404"/>
    </location>
</feature>